<dbReference type="PROSITE" id="PS50811">
    <property type="entry name" value="WRKY"/>
    <property type="match status" value="1"/>
</dbReference>
<reference evidence="8 9" key="1">
    <citation type="journal article" date="2014" name="Agronomy (Basel)">
        <title>A Draft Genome Sequence for Ensete ventricosum, the Drought-Tolerant Tree Against Hunger.</title>
        <authorList>
            <person name="Harrison J."/>
            <person name="Moore K.A."/>
            <person name="Paszkiewicz K."/>
            <person name="Jones T."/>
            <person name="Grant M."/>
            <person name="Ambacheew D."/>
            <person name="Muzemil S."/>
            <person name="Studholme D.J."/>
        </authorList>
    </citation>
    <scope>NUCLEOTIDE SEQUENCE [LARGE SCALE GENOMIC DNA]</scope>
</reference>
<comment type="caution">
    <text evidence="8">The sequence shown here is derived from an EMBL/GenBank/DDBJ whole genome shotgun (WGS) entry which is preliminary data.</text>
</comment>
<dbReference type="GO" id="GO:0000976">
    <property type="term" value="F:transcription cis-regulatory region binding"/>
    <property type="evidence" value="ECO:0007669"/>
    <property type="project" value="TreeGrafter"/>
</dbReference>
<evidence type="ECO:0000256" key="2">
    <source>
        <dbReference type="ARBA" id="ARBA00023015"/>
    </source>
</evidence>
<keyword evidence="5" id="KW-0539">Nucleus</keyword>
<dbReference type="SUPFAM" id="SSF118290">
    <property type="entry name" value="WRKY DNA-binding domain"/>
    <property type="match status" value="1"/>
</dbReference>
<feature type="region of interest" description="Disordered" evidence="6">
    <location>
        <begin position="1"/>
        <end position="29"/>
    </location>
</feature>
<feature type="region of interest" description="Disordered" evidence="6">
    <location>
        <begin position="96"/>
        <end position="128"/>
    </location>
</feature>
<comment type="subcellular location">
    <subcellularLocation>
        <location evidence="1">Nucleus</location>
    </subcellularLocation>
</comment>
<sequence>MEHTAHPRRVREGGGAFRGGRGEEEMEQKPVVACAEAEVSLVGDTVVREMAKIRASTARLGVLLRETLAGNSTVGAVFEELEGSISRAFSLLDRKLQGGDGSPSSGHQSSEIPTKKRKVNLAGDRRGGCRRRIQSSPLRIVKSKTLDDGQTWRKYGQKEIQSAKHPRCTHKYDQGCMAHRQAQLSEDDPTAYVITYIGEHTCRDPTVVPPQMVSASILQDACLISFGAGGHGVGQEASVPASFASQKQESDEDAASNLTTASSSSGYFLLPATEIPVVTTPDVTSGFHTATDLHMDFMADTYLEDVFGFDDDEFFR</sequence>
<dbReference type="InterPro" id="IPR003657">
    <property type="entry name" value="WRKY_dom"/>
</dbReference>
<dbReference type="GO" id="GO:0005634">
    <property type="term" value="C:nucleus"/>
    <property type="evidence" value="ECO:0007669"/>
    <property type="project" value="UniProtKB-SubCell"/>
</dbReference>
<dbReference type="EMBL" id="AMZH03012229">
    <property type="protein sequence ID" value="RRT51426.1"/>
    <property type="molecule type" value="Genomic_DNA"/>
</dbReference>
<protein>
    <recommendedName>
        <fullName evidence="7">WRKY domain-containing protein</fullName>
    </recommendedName>
</protein>
<evidence type="ECO:0000256" key="5">
    <source>
        <dbReference type="ARBA" id="ARBA00023242"/>
    </source>
</evidence>
<dbReference type="SMART" id="SM00774">
    <property type="entry name" value="WRKY"/>
    <property type="match status" value="1"/>
</dbReference>
<accession>A0A426YIB7</accession>
<evidence type="ECO:0000256" key="3">
    <source>
        <dbReference type="ARBA" id="ARBA00023125"/>
    </source>
</evidence>
<organism evidence="8 9">
    <name type="scientific">Ensete ventricosum</name>
    <name type="common">Abyssinian banana</name>
    <name type="synonym">Musa ensete</name>
    <dbReference type="NCBI Taxonomy" id="4639"/>
    <lineage>
        <taxon>Eukaryota</taxon>
        <taxon>Viridiplantae</taxon>
        <taxon>Streptophyta</taxon>
        <taxon>Embryophyta</taxon>
        <taxon>Tracheophyta</taxon>
        <taxon>Spermatophyta</taxon>
        <taxon>Magnoliopsida</taxon>
        <taxon>Liliopsida</taxon>
        <taxon>Zingiberales</taxon>
        <taxon>Musaceae</taxon>
        <taxon>Ensete</taxon>
    </lineage>
</organism>
<dbReference type="GO" id="GO:0003700">
    <property type="term" value="F:DNA-binding transcription factor activity"/>
    <property type="evidence" value="ECO:0007669"/>
    <property type="project" value="InterPro"/>
</dbReference>
<feature type="compositionally biased region" description="Polar residues" evidence="6">
    <location>
        <begin position="102"/>
        <end position="112"/>
    </location>
</feature>
<feature type="domain" description="WRKY" evidence="7">
    <location>
        <begin position="141"/>
        <end position="205"/>
    </location>
</feature>
<evidence type="ECO:0000256" key="1">
    <source>
        <dbReference type="ARBA" id="ARBA00004123"/>
    </source>
</evidence>
<dbReference type="Proteomes" id="UP000287651">
    <property type="component" value="Unassembled WGS sequence"/>
</dbReference>
<keyword evidence="3" id="KW-0238">DNA-binding</keyword>
<evidence type="ECO:0000313" key="9">
    <source>
        <dbReference type="Proteomes" id="UP000287651"/>
    </source>
</evidence>
<evidence type="ECO:0000313" key="8">
    <source>
        <dbReference type="EMBL" id="RRT51426.1"/>
    </source>
</evidence>
<gene>
    <name evidence="8" type="ORF">B296_00038109</name>
</gene>
<evidence type="ECO:0000259" key="7">
    <source>
        <dbReference type="PROSITE" id="PS50811"/>
    </source>
</evidence>
<dbReference type="PANTHER" id="PTHR32096">
    <property type="entry name" value="WRKY TRANSCRIPTION FACTOR 30-RELATED-RELATED"/>
    <property type="match status" value="1"/>
</dbReference>
<evidence type="ECO:0000256" key="6">
    <source>
        <dbReference type="SAM" id="MobiDB-lite"/>
    </source>
</evidence>
<name>A0A426YIB7_ENSVE</name>
<dbReference type="Pfam" id="PF03106">
    <property type="entry name" value="WRKY"/>
    <property type="match status" value="1"/>
</dbReference>
<dbReference type="PANTHER" id="PTHR32096:SF146">
    <property type="entry name" value="WRKY TRANSCRIPTION FACTOR 19-RELATED"/>
    <property type="match status" value="1"/>
</dbReference>
<dbReference type="InterPro" id="IPR036576">
    <property type="entry name" value="WRKY_dom_sf"/>
</dbReference>
<dbReference type="Gene3D" id="2.20.25.80">
    <property type="entry name" value="WRKY domain"/>
    <property type="match status" value="1"/>
</dbReference>
<proteinExistence type="predicted"/>
<keyword evidence="4" id="KW-0804">Transcription</keyword>
<dbReference type="InterPro" id="IPR044810">
    <property type="entry name" value="WRKY_plant"/>
</dbReference>
<keyword evidence="2" id="KW-0805">Transcription regulation</keyword>
<evidence type="ECO:0000256" key="4">
    <source>
        <dbReference type="ARBA" id="ARBA00023163"/>
    </source>
</evidence>
<dbReference type="AlphaFoldDB" id="A0A426YIB7"/>